<dbReference type="Proteomes" id="UP000006727">
    <property type="component" value="Chromosome 16"/>
</dbReference>
<keyword evidence="3" id="KW-1185">Reference proteome</keyword>
<dbReference type="HOGENOM" id="CLU_1226562_0_0_1"/>
<reference evidence="2" key="3">
    <citation type="submission" date="2020-12" db="UniProtKB">
        <authorList>
            <consortium name="EnsemblPlants"/>
        </authorList>
    </citation>
    <scope>IDENTIFICATION</scope>
</reference>
<dbReference type="PaxDb" id="3218-PP1S144_126V6.1"/>
<dbReference type="GeneID" id="112293645"/>
<reference evidence="1 3" key="2">
    <citation type="journal article" date="2018" name="Plant J.">
        <title>The Physcomitrella patens chromosome-scale assembly reveals moss genome structure and evolution.</title>
        <authorList>
            <person name="Lang D."/>
            <person name="Ullrich K.K."/>
            <person name="Murat F."/>
            <person name="Fuchs J."/>
            <person name="Jenkins J."/>
            <person name="Haas F.B."/>
            <person name="Piednoel M."/>
            <person name="Gundlach H."/>
            <person name="Van Bel M."/>
            <person name="Meyberg R."/>
            <person name="Vives C."/>
            <person name="Morata J."/>
            <person name="Symeonidi A."/>
            <person name="Hiss M."/>
            <person name="Muchero W."/>
            <person name="Kamisugi Y."/>
            <person name="Saleh O."/>
            <person name="Blanc G."/>
            <person name="Decker E.L."/>
            <person name="van Gessel N."/>
            <person name="Grimwood J."/>
            <person name="Hayes R.D."/>
            <person name="Graham S.W."/>
            <person name="Gunter L.E."/>
            <person name="McDaniel S.F."/>
            <person name="Hoernstein S.N.W."/>
            <person name="Larsson A."/>
            <person name="Li F.W."/>
            <person name="Perroud P.F."/>
            <person name="Phillips J."/>
            <person name="Ranjan P."/>
            <person name="Rokshar D.S."/>
            <person name="Rothfels C.J."/>
            <person name="Schneider L."/>
            <person name="Shu S."/>
            <person name="Stevenson D.W."/>
            <person name="Thummler F."/>
            <person name="Tillich M."/>
            <person name="Villarreal Aguilar J.C."/>
            <person name="Widiez T."/>
            <person name="Wong G.K."/>
            <person name="Wymore A."/>
            <person name="Zhang Y."/>
            <person name="Zimmer A.D."/>
            <person name="Quatrano R.S."/>
            <person name="Mayer K.F.X."/>
            <person name="Goodstein D."/>
            <person name="Casacuberta J.M."/>
            <person name="Vandepoele K."/>
            <person name="Reski R."/>
            <person name="Cuming A.C."/>
            <person name="Tuskan G.A."/>
            <person name="Maumus F."/>
            <person name="Salse J."/>
            <person name="Schmutz J."/>
            <person name="Rensing S.A."/>
        </authorList>
    </citation>
    <scope>NUCLEOTIDE SEQUENCE [LARGE SCALE GENOMIC DNA]</scope>
    <source>
        <strain evidence="2 3">cv. Gransden 2004</strain>
    </source>
</reference>
<reference evidence="1 3" key="1">
    <citation type="journal article" date="2008" name="Science">
        <title>The Physcomitrella genome reveals evolutionary insights into the conquest of land by plants.</title>
        <authorList>
            <person name="Rensing S."/>
            <person name="Lang D."/>
            <person name="Zimmer A."/>
            <person name="Terry A."/>
            <person name="Salamov A."/>
            <person name="Shapiro H."/>
            <person name="Nishiyama T."/>
            <person name="Perroud P.-F."/>
            <person name="Lindquist E."/>
            <person name="Kamisugi Y."/>
            <person name="Tanahashi T."/>
            <person name="Sakakibara K."/>
            <person name="Fujita T."/>
            <person name="Oishi K."/>
            <person name="Shin-I T."/>
            <person name="Kuroki Y."/>
            <person name="Toyoda A."/>
            <person name="Suzuki Y."/>
            <person name="Hashimoto A."/>
            <person name="Yamaguchi K."/>
            <person name="Sugano A."/>
            <person name="Kohara Y."/>
            <person name="Fujiyama A."/>
            <person name="Anterola A."/>
            <person name="Aoki S."/>
            <person name="Ashton N."/>
            <person name="Barbazuk W.B."/>
            <person name="Barker E."/>
            <person name="Bennetzen J."/>
            <person name="Bezanilla M."/>
            <person name="Blankenship R."/>
            <person name="Cho S.H."/>
            <person name="Dutcher S."/>
            <person name="Estelle M."/>
            <person name="Fawcett J.A."/>
            <person name="Gundlach H."/>
            <person name="Hanada K."/>
            <person name="Heyl A."/>
            <person name="Hicks K.A."/>
            <person name="Hugh J."/>
            <person name="Lohr M."/>
            <person name="Mayer K."/>
            <person name="Melkozernov A."/>
            <person name="Murata T."/>
            <person name="Nelson D."/>
            <person name="Pils B."/>
            <person name="Prigge M."/>
            <person name="Reiss B."/>
            <person name="Renner T."/>
            <person name="Rombauts S."/>
            <person name="Rushton P."/>
            <person name="Sanderfoot A."/>
            <person name="Schween G."/>
            <person name="Shiu S.-H."/>
            <person name="Stueber K."/>
            <person name="Theodoulou F.L."/>
            <person name="Tu H."/>
            <person name="Van de Peer Y."/>
            <person name="Verrier P.J."/>
            <person name="Waters E."/>
            <person name="Wood A."/>
            <person name="Yang L."/>
            <person name="Cove D."/>
            <person name="Cuming A."/>
            <person name="Hasebe M."/>
            <person name="Lucas S."/>
            <person name="Mishler D.B."/>
            <person name="Reski R."/>
            <person name="Grigoriev I."/>
            <person name="Quatrano R.S."/>
            <person name="Boore J.L."/>
        </authorList>
    </citation>
    <scope>NUCLEOTIDE SEQUENCE [LARGE SCALE GENOMIC DNA]</scope>
    <source>
        <strain evidence="2 3">cv. Gransden 2004</strain>
    </source>
</reference>
<dbReference type="EMBL" id="ABEU02000016">
    <property type="protein sequence ID" value="PNR37201.1"/>
    <property type="molecule type" value="Genomic_DNA"/>
</dbReference>
<dbReference type="KEGG" id="ppp:112293645"/>
<evidence type="ECO:0000313" key="1">
    <source>
        <dbReference type="EMBL" id="PNR37201.1"/>
    </source>
</evidence>
<gene>
    <name evidence="2" type="primary">LOC112293645</name>
    <name evidence="1" type="ORF">PHYPA_020308</name>
</gene>
<sequence>MAGMICPVSSSTLPRISAALKQLNLRNATGSVSVSSAAWSSRAFGQPLVQTSTQSRQFVCNALNKDQLDKAKKFQLQATEVLAELLKSSNVQSTAAKLVDSLTEEFFMVASTYFEMAKKEGNAEVMKRIEGVLEVAMAEKGKTLRPEIQLMNKLLNEKDQGKRAETMRSYSQYITDSDGYFYELLQRMNNDVEGLKDSPKKQELLGKIRTVTKEVKETGRAFRKAK</sequence>
<dbReference type="EnsemblPlants" id="Pp3c16_1350V3.3">
    <property type="protein sequence ID" value="Pp3c16_1350V3.3"/>
    <property type="gene ID" value="Pp3c16_1350"/>
</dbReference>
<protein>
    <submittedName>
        <fullName evidence="1 2">Uncharacterized protein</fullName>
    </submittedName>
</protein>
<evidence type="ECO:0000313" key="3">
    <source>
        <dbReference type="Proteomes" id="UP000006727"/>
    </source>
</evidence>
<dbReference type="EnsemblPlants" id="Pp3c16_1350V3.1">
    <property type="protein sequence ID" value="Pp3c16_1350V3.1"/>
    <property type="gene ID" value="Pp3c16_1350"/>
</dbReference>
<evidence type="ECO:0000313" key="2">
    <source>
        <dbReference type="EnsemblPlants" id="Pp3c16_1350V3.1"/>
    </source>
</evidence>
<dbReference type="RefSeq" id="XP_024399090.1">
    <property type="nucleotide sequence ID" value="XM_024543322.2"/>
</dbReference>
<dbReference type="Gramene" id="Pp3c16_1350V3.3">
    <property type="protein sequence ID" value="Pp3c16_1350V3.3"/>
    <property type="gene ID" value="Pp3c16_1350"/>
</dbReference>
<accession>A9T046</accession>
<name>A9T046_PHYPA</name>
<organism evidence="1">
    <name type="scientific">Physcomitrium patens</name>
    <name type="common">Spreading-leaved earth moss</name>
    <name type="synonym">Physcomitrella patens</name>
    <dbReference type="NCBI Taxonomy" id="3218"/>
    <lineage>
        <taxon>Eukaryota</taxon>
        <taxon>Viridiplantae</taxon>
        <taxon>Streptophyta</taxon>
        <taxon>Embryophyta</taxon>
        <taxon>Bryophyta</taxon>
        <taxon>Bryophytina</taxon>
        <taxon>Bryopsida</taxon>
        <taxon>Funariidae</taxon>
        <taxon>Funariales</taxon>
        <taxon>Funariaceae</taxon>
        <taxon>Physcomitrium</taxon>
    </lineage>
</organism>
<dbReference type="OMA" id="QYLRNDS"/>
<dbReference type="Gramene" id="Pp3c16_1350V3.1">
    <property type="protein sequence ID" value="Pp3c16_1350V3.1"/>
    <property type="gene ID" value="Pp3c16_1350"/>
</dbReference>
<dbReference type="OrthoDB" id="534978at2759"/>
<dbReference type="eggNOG" id="ENOG502S633">
    <property type="taxonomic scope" value="Eukaryota"/>
</dbReference>
<dbReference type="AlphaFoldDB" id="A9T046"/>
<proteinExistence type="predicted"/>